<evidence type="ECO:0000256" key="1">
    <source>
        <dbReference type="SAM" id="MobiDB-lite"/>
    </source>
</evidence>
<reference evidence="2 3" key="1">
    <citation type="submission" date="2018-10" db="EMBL/GenBank/DDBJ databases">
        <authorList>
            <person name="Ekblom R."/>
            <person name="Jareborg N."/>
        </authorList>
    </citation>
    <scope>NUCLEOTIDE SEQUENCE [LARGE SCALE GENOMIC DNA]</scope>
    <source>
        <tissue evidence="2">Muscle</tissue>
    </source>
</reference>
<organism evidence="2 3">
    <name type="scientific">Gulo gulo</name>
    <name type="common">Wolverine</name>
    <name type="synonym">Gluton</name>
    <dbReference type="NCBI Taxonomy" id="48420"/>
    <lineage>
        <taxon>Eukaryota</taxon>
        <taxon>Metazoa</taxon>
        <taxon>Chordata</taxon>
        <taxon>Craniata</taxon>
        <taxon>Vertebrata</taxon>
        <taxon>Euteleostomi</taxon>
        <taxon>Mammalia</taxon>
        <taxon>Eutheria</taxon>
        <taxon>Laurasiatheria</taxon>
        <taxon>Carnivora</taxon>
        <taxon>Caniformia</taxon>
        <taxon>Musteloidea</taxon>
        <taxon>Mustelidae</taxon>
        <taxon>Guloninae</taxon>
        <taxon>Gulo</taxon>
    </lineage>
</organism>
<dbReference type="EMBL" id="CYRY02045439">
    <property type="protein sequence ID" value="VCX40857.1"/>
    <property type="molecule type" value="Genomic_DNA"/>
</dbReference>
<accession>A0A9X9MAQ6</accession>
<sequence length="128" mass="14591">MIVLQMKKLNSERLSYLSRSPASKKWLSDEHFHLLACDSVFPESITLIIPYVCLDAVLNHFLHPYVFSHFHTALDDACVCCVPQCQVHSEENHSWRTAQRTLPATSPHVDTGPIKAFRKGRTSFSRPV</sequence>
<name>A0A9X9MAQ6_GULGU</name>
<dbReference type="AlphaFoldDB" id="A0A9X9MAQ6"/>
<proteinExistence type="predicted"/>
<dbReference type="Proteomes" id="UP000269945">
    <property type="component" value="Unassembled WGS sequence"/>
</dbReference>
<comment type="caution">
    <text evidence="2">The sequence shown here is derived from an EMBL/GenBank/DDBJ whole genome shotgun (WGS) entry which is preliminary data.</text>
</comment>
<gene>
    <name evidence="2" type="ORF">BN2614_LOCUS1</name>
</gene>
<protein>
    <submittedName>
        <fullName evidence="2">Uncharacterized protein</fullName>
    </submittedName>
</protein>
<feature type="region of interest" description="Disordered" evidence="1">
    <location>
        <begin position="96"/>
        <end position="128"/>
    </location>
</feature>
<keyword evidence="3" id="KW-1185">Reference proteome</keyword>
<evidence type="ECO:0000313" key="2">
    <source>
        <dbReference type="EMBL" id="VCX40857.1"/>
    </source>
</evidence>
<evidence type="ECO:0000313" key="3">
    <source>
        <dbReference type="Proteomes" id="UP000269945"/>
    </source>
</evidence>